<dbReference type="Proteomes" id="UP000523139">
    <property type="component" value="Unassembled WGS sequence"/>
</dbReference>
<accession>A0A7X8TLR9</accession>
<keyword evidence="2" id="KW-1185">Reference proteome</keyword>
<dbReference type="EMBL" id="JABAHY010000020">
    <property type="protein sequence ID" value="NLS11028.1"/>
    <property type="molecule type" value="Genomic_DNA"/>
</dbReference>
<reference evidence="1 2" key="1">
    <citation type="submission" date="2020-04" db="EMBL/GenBank/DDBJ databases">
        <title>Nesterenkonia sp. nov., isolated from marine sediment.</title>
        <authorList>
            <person name="Zhang G."/>
        </authorList>
    </citation>
    <scope>NUCLEOTIDE SEQUENCE [LARGE SCALE GENOMIC DNA]</scope>
    <source>
        <strain evidence="1 2">MY13</strain>
    </source>
</reference>
<dbReference type="RefSeq" id="WP_168888510.1">
    <property type="nucleotide sequence ID" value="NZ_JABAHY010000020.1"/>
</dbReference>
<organism evidence="1 2">
    <name type="scientific">Nesterenkonia sedimenti</name>
    <dbReference type="NCBI Taxonomy" id="1463632"/>
    <lineage>
        <taxon>Bacteria</taxon>
        <taxon>Bacillati</taxon>
        <taxon>Actinomycetota</taxon>
        <taxon>Actinomycetes</taxon>
        <taxon>Micrococcales</taxon>
        <taxon>Micrococcaceae</taxon>
        <taxon>Nesterenkonia</taxon>
    </lineage>
</organism>
<protein>
    <submittedName>
        <fullName evidence="1">Uncharacterized protein</fullName>
    </submittedName>
</protein>
<proteinExistence type="predicted"/>
<sequence>MPSQRAALVLPHPLANAARAIRALGLNMEEEDFEEILEAQLSKLEEAS</sequence>
<name>A0A7X8TLR9_9MICC</name>
<comment type="caution">
    <text evidence="1">The sequence shown here is derived from an EMBL/GenBank/DDBJ whole genome shotgun (WGS) entry which is preliminary data.</text>
</comment>
<evidence type="ECO:0000313" key="1">
    <source>
        <dbReference type="EMBL" id="NLS11028.1"/>
    </source>
</evidence>
<gene>
    <name evidence="1" type="ORF">HGQ17_13690</name>
</gene>
<dbReference type="AlphaFoldDB" id="A0A7X8TLR9"/>
<evidence type="ECO:0000313" key="2">
    <source>
        <dbReference type="Proteomes" id="UP000523139"/>
    </source>
</evidence>